<evidence type="ECO:0000313" key="3">
    <source>
        <dbReference type="Proteomes" id="UP000037727"/>
    </source>
</evidence>
<protein>
    <submittedName>
        <fullName evidence="2">Uncharacterized protein</fullName>
    </submittedName>
</protein>
<name>A0ABR5KDA4_9GAMM</name>
<organism evidence="2 3">
    <name type="scientific">Photorhabdus heterorhabditis</name>
    <dbReference type="NCBI Taxonomy" id="880156"/>
    <lineage>
        <taxon>Bacteria</taxon>
        <taxon>Pseudomonadati</taxon>
        <taxon>Pseudomonadota</taxon>
        <taxon>Gammaproteobacteria</taxon>
        <taxon>Enterobacterales</taxon>
        <taxon>Morganellaceae</taxon>
        <taxon>Photorhabdus</taxon>
    </lineage>
</organism>
<gene>
    <name evidence="2" type="ORF">AM629_07775</name>
</gene>
<accession>A0ABR5KDA4</accession>
<comment type="caution">
    <text evidence="2">The sequence shown here is derived from an EMBL/GenBank/DDBJ whole genome shotgun (WGS) entry which is preliminary data.</text>
</comment>
<dbReference type="InterPro" id="IPR045928">
    <property type="entry name" value="DUF6347"/>
</dbReference>
<dbReference type="RefSeq" id="WP_054477731.1">
    <property type="nucleotide sequence ID" value="NZ_CAWMRL010000015.1"/>
</dbReference>
<evidence type="ECO:0000256" key="1">
    <source>
        <dbReference type="SAM" id="Phobius"/>
    </source>
</evidence>
<reference evidence="2 3" key="1">
    <citation type="submission" date="2015-09" db="EMBL/GenBank/DDBJ databases">
        <title>Draft genome sequence and assembly of Photorhabdus sp. VMG, a bacterial symbiont associated with Heterorhabditis zealandica.</title>
        <authorList>
            <person name="Naidoo S."/>
            <person name="Featherston J."/>
            <person name="Mothupi B."/>
            <person name="Gray V.M."/>
        </authorList>
    </citation>
    <scope>NUCLEOTIDE SEQUENCE [LARGE SCALE GENOMIC DNA]</scope>
    <source>
        <strain evidence="2 3">VMG</strain>
    </source>
</reference>
<keyword evidence="1" id="KW-0812">Transmembrane</keyword>
<keyword evidence="1" id="KW-1133">Transmembrane helix</keyword>
<feature type="transmembrane region" description="Helical" evidence="1">
    <location>
        <begin position="27"/>
        <end position="48"/>
    </location>
</feature>
<evidence type="ECO:0000313" key="2">
    <source>
        <dbReference type="EMBL" id="KOY62564.1"/>
    </source>
</evidence>
<dbReference type="Pfam" id="PF19874">
    <property type="entry name" value="DUF6347"/>
    <property type="match status" value="1"/>
</dbReference>
<proteinExistence type="predicted"/>
<sequence>MLCVLIGSIYFFLSSMAGNPTFIDISLALYSLMAIISVSGEVIFYSTIQTVRKYDYENKNNLNNNILINAGRMVKVLFNLCLPCVYPRRLFRPEICL</sequence>
<keyword evidence="3" id="KW-1185">Reference proteome</keyword>
<dbReference type="EMBL" id="LJCS01000015">
    <property type="protein sequence ID" value="KOY62564.1"/>
    <property type="molecule type" value="Genomic_DNA"/>
</dbReference>
<dbReference type="Proteomes" id="UP000037727">
    <property type="component" value="Unassembled WGS sequence"/>
</dbReference>
<keyword evidence="1" id="KW-0472">Membrane</keyword>